<feature type="compositionally biased region" description="Low complexity" evidence="1">
    <location>
        <begin position="49"/>
        <end position="76"/>
    </location>
</feature>
<dbReference type="AlphaFoldDB" id="C1N6A7"/>
<accession>C1N6A7</accession>
<protein>
    <submittedName>
        <fullName evidence="3">Predicted protein</fullName>
    </submittedName>
</protein>
<feature type="compositionally biased region" description="Low complexity" evidence="1">
    <location>
        <begin position="1"/>
        <end position="37"/>
    </location>
</feature>
<proteinExistence type="predicted"/>
<feature type="region of interest" description="Disordered" evidence="1">
    <location>
        <begin position="398"/>
        <end position="430"/>
    </location>
</feature>
<feature type="region of interest" description="Disordered" evidence="1">
    <location>
        <begin position="1"/>
        <end position="82"/>
    </location>
</feature>
<sequence>MRPAGTVASASAPVASTAGRRVASSSSSSSARASGRRSAGGGRRRGDDLFSSSSSSSSSSSARASRVVVASSSSSRGGEDDAWDMTRLSDFEREAMRAEWSLECRQVGLDHLADCFQKPSVANPADVADQTAEVAALKAALSDASIDPIEHVTSSIAPTDDEPAKLAFLNGEGVEEIAHTGNGTFDAHLLGVKRVLGASTCHPATSPNTTSPTNHTASFPSTSASWGCSPALQDAGLFHSVYGTEGFQGFCLPYERRDDVRALVGAYAERLVWTFCVVDRLSVDNDLDDRTKSWLARPELGRFDVDASDGELSDISDDADVKTRRRDFWHDFITLTLADWLEQVEGASRTTSEIFEWFEPGDAWGYRRGAYARMVDIVAARYPKARVLYDAVYAREGEKSKGVRQPITPPMSEAARRAREGMEKVEPRFP</sequence>
<dbReference type="KEGG" id="mpp:MICPUCDRAFT_53216"/>
<evidence type="ECO:0000259" key="2">
    <source>
        <dbReference type="Pfam" id="PF20680"/>
    </source>
</evidence>
<keyword evidence="4" id="KW-1185">Reference proteome</keyword>
<dbReference type="GeneID" id="9688940"/>
<reference evidence="3 4" key="1">
    <citation type="journal article" date="2009" name="Science">
        <title>Green evolution and dynamic adaptations revealed by genomes of the marine picoeukaryotes Micromonas.</title>
        <authorList>
            <person name="Worden A.Z."/>
            <person name="Lee J.H."/>
            <person name="Mock T."/>
            <person name="Rouze P."/>
            <person name="Simmons M.P."/>
            <person name="Aerts A.L."/>
            <person name="Allen A.E."/>
            <person name="Cuvelier M.L."/>
            <person name="Derelle E."/>
            <person name="Everett M.V."/>
            <person name="Foulon E."/>
            <person name="Grimwood J."/>
            <person name="Gundlach H."/>
            <person name="Henrissat B."/>
            <person name="Napoli C."/>
            <person name="McDonald S.M."/>
            <person name="Parker M.S."/>
            <person name="Rombauts S."/>
            <person name="Salamov A."/>
            <person name="Von Dassow P."/>
            <person name="Badger J.H."/>
            <person name="Coutinho P.M."/>
            <person name="Demir E."/>
            <person name="Dubchak I."/>
            <person name="Gentemann C."/>
            <person name="Eikrem W."/>
            <person name="Gready J.E."/>
            <person name="John U."/>
            <person name="Lanier W."/>
            <person name="Lindquist E.A."/>
            <person name="Lucas S."/>
            <person name="Mayer K.F."/>
            <person name="Moreau H."/>
            <person name="Not F."/>
            <person name="Otillar R."/>
            <person name="Panaud O."/>
            <person name="Pangilinan J."/>
            <person name="Paulsen I."/>
            <person name="Piegu B."/>
            <person name="Poliakov A."/>
            <person name="Robbens S."/>
            <person name="Schmutz J."/>
            <person name="Toulza E."/>
            <person name="Wyss T."/>
            <person name="Zelensky A."/>
            <person name="Zhou K."/>
            <person name="Armbrust E.V."/>
            <person name="Bhattacharya D."/>
            <person name="Goodenough U.W."/>
            <person name="Van de Peer Y."/>
            <person name="Grigoriev I.V."/>
        </authorList>
    </citation>
    <scope>NUCLEOTIDE SEQUENCE [LARGE SCALE GENOMIC DNA]</scope>
    <source>
        <strain evidence="3 4">CCMP1545</strain>
    </source>
</reference>
<feature type="domain" description="DUF6817" evidence="2">
    <location>
        <begin position="214"/>
        <end position="280"/>
    </location>
</feature>
<dbReference type="Proteomes" id="UP000001876">
    <property type="component" value="Unassembled WGS sequence"/>
</dbReference>
<evidence type="ECO:0000313" key="3">
    <source>
        <dbReference type="EMBL" id="EEH52440.1"/>
    </source>
</evidence>
<name>C1N6A7_MICPC</name>
<evidence type="ECO:0000313" key="4">
    <source>
        <dbReference type="Proteomes" id="UP000001876"/>
    </source>
</evidence>
<dbReference type="OrthoDB" id="2306007at2759"/>
<dbReference type="Pfam" id="PF20680">
    <property type="entry name" value="DUF6817"/>
    <property type="match status" value="1"/>
</dbReference>
<dbReference type="InterPro" id="IPR049202">
    <property type="entry name" value="DUF6817"/>
</dbReference>
<dbReference type="EMBL" id="GG663748">
    <property type="protein sequence ID" value="EEH52440.1"/>
    <property type="molecule type" value="Genomic_DNA"/>
</dbReference>
<dbReference type="RefSeq" id="XP_003063304.1">
    <property type="nucleotide sequence ID" value="XM_003063258.1"/>
</dbReference>
<evidence type="ECO:0000256" key="1">
    <source>
        <dbReference type="SAM" id="MobiDB-lite"/>
    </source>
</evidence>
<feature type="compositionally biased region" description="Basic and acidic residues" evidence="1">
    <location>
        <begin position="414"/>
        <end position="430"/>
    </location>
</feature>
<gene>
    <name evidence="3" type="ORF">MICPUCDRAFT_53216</name>
</gene>
<organism evidence="4">
    <name type="scientific">Micromonas pusilla (strain CCMP1545)</name>
    <name type="common">Picoplanktonic green alga</name>
    <dbReference type="NCBI Taxonomy" id="564608"/>
    <lineage>
        <taxon>Eukaryota</taxon>
        <taxon>Viridiplantae</taxon>
        <taxon>Chlorophyta</taxon>
        <taxon>Mamiellophyceae</taxon>
        <taxon>Mamiellales</taxon>
        <taxon>Mamiellaceae</taxon>
        <taxon>Micromonas</taxon>
    </lineage>
</organism>